<proteinExistence type="predicted"/>
<keyword evidence="3" id="KW-0808">Transferase</keyword>
<dbReference type="InterPro" id="IPR013178">
    <property type="entry name" value="Histone_AcTrfase_Rtt109/CBP"/>
</dbReference>
<keyword evidence="4" id="KW-0156">Chromatin regulator</keyword>
<dbReference type="EC" id="2.3.1.48" evidence="2"/>
<dbReference type="EMBL" id="JAENGZ010001151">
    <property type="protein sequence ID" value="KAG6950262.1"/>
    <property type="molecule type" value="Genomic_DNA"/>
</dbReference>
<evidence type="ECO:0000256" key="3">
    <source>
        <dbReference type="ARBA" id="ARBA00022679"/>
    </source>
</evidence>
<feature type="compositionally biased region" description="Basic and acidic residues" evidence="9">
    <location>
        <begin position="1"/>
        <end position="12"/>
    </location>
</feature>
<comment type="subcellular location">
    <subcellularLocation>
        <location evidence="1">Nucleus</location>
    </subcellularLocation>
</comment>
<keyword evidence="7" id="KW-0539">Nucleus</keyword>
<dbReference type="STRING" id="29920.A0A329S138"/>
<evidence type="ECO:0000256" key="1">
    <source>
        <dbReference type="ARBA" id="ARBA00004123"/>
    </source>
</evidence>
<sequence>MSDVRIKQERANGSKPNGDGDTVAHEVSEAFQAAVGEDEMDRTNALLMHACNCDDAHCRDPQFLSLCSHMKRFLRAACWASHSDKWRSYPIGNAVIELFAYHALHCQALQCNVPMCRQLRGQVLL</sequence>
<dbReference type="Proteomes" id="UP000735874">
    <property type="component" value="Unassembled WGS sequence"/>
</dbReference>
<gene>
    <name evidence="15" type="ORF">JG687_00014370</name>
    <name evidence="16" type="ORF">PC110_g13240</name>
    <name evidence="10" type="ORF">PC113_g16248</name>
    <name evidence="11" type="ORF">PC115_g14900</name>
    <name evidence="12" type="ORF">PC117_g11430</name>
    <name evidence="13" type="ORF">PC118_g16053</name>
    <name evidence="14" type="ORF">PC129_g8620</name>
</gene>
<dbReference type="GO" id="GO:0003713">
    <property type="term" value="F:transcription coactivator activity"/>
    <property type="evidence" value="ECO:0007669"/>
    <property type="project" value="TreeGrafter"/>
</dbReference>
<dbReference type="Proteomes" id="UP000688947">
    <property type="component" value="Unassembled WGS sequence"/>
</dbReference>
<reference evidence="16 17" key="1">
    <citation type="submission" date="2018-01" db="EMBL/GenBank/DDBJ databases">
        <title>Draft genome of the strawberry crown rot pathogen Phytophthora cactorum.</title>
        <authorList>
            <person name="Armitage A.D."/>
            <person name="Lysoe E."/>
            <person name="Nellist C.F."/>
            <person name="Harrison R.J."/>
            <person name="Brurberg M.B."/>
        </authorList>
    </citation>
    <scope>NUCLEOTIDE SEQUENCE [LARGE SCALE GENOMIC DNA]</scope>
    <source>
        <strain evidence="16 17">10300</strain>
    </source>
</reference>
<evidence type="ECO:0000313" key="16">
    <source>
        <dbReference type="EMBL" id="RAW30405.1"/>
    </source>
</evidence>
<keyword evidence="5" id="KW-0805">Transcription regulation</keyword>
<dbReference type="Gene3D" id="1.20.1020.10">
    <property type="entry name" value="TAZ domain"/>
    <property type="match status" value="1"/>
</dbReference>
<keyword evidence="6" id="KW-0804">Transcription</keyword>
<dbReference type="EMBL" id="RCMG01000636">
    <property type="protein sequence ID" value="KAG2851050.1"/>
    <property type="molecule type" value="Genomic_DNA"/>
</dbReference>
<dbReference type="GO" id="GO:0045944">
    <property type="term" value="P:positive regulation of transcription by RNA polymerase II"/>
    <property type="evidence" value="ECO:0007669"/>
    <property type="project" value="TreeGrafter"/>
</dbReference>
<evidence type="ECO:0000256" key="4">
    <source>
        <dbReference type="ARBA" id="ARBA00022853"/>
    </source>
</evidence>
<reference evidence="15" key="3">
    <citation type="submission" date="2021-01" db="EMBL/GenBank/DDBJ databases">
        <title>Phytophthora aleatoria, a newly-described species from Pinus radiata is distinct from Phytophthora cactorum isolates based on comparative genomics.</title>
        <authorList>
            <person name="Mcdougal R."/>
            <person name="Panda P."/>
            <person name="Williams N."/>
            <person name="Studholme D.J."/>
        </authorList>
    </citation>
    <scope>NUCLEOTIDE SEQUENCE</scope>
    <source>
        <strain evidence="15">NZFS 3830</strain>
    </source>
</reference>
<dbReference type="InterPro" id="IPR035898">
    <property type="entry name" value="TAZ_dom_sf"/>
</dbReference>
<accession>A0A329S138</accession>
<dbReference type="Proteomes" id="UP000760860">
    <property type="component" value="Unassembled WGS sequence"/>
</dbReference>
<evidence type="ECO:0000313" key="11">
    <source>
        <dbReference type="EMBL" id="KAG2904636.1"/>
    </source>
</evidence>
<evidence type="ECO:0000313" key="17">
    <source>
        <dbReference type="Proteomes" id="UP000251314"/>
    </source>
</evidence>
<dbReference type="Proteomes" id="UP000697107">
    <property type="component" value="Unassembled WGS sequence"/>
</dbReference>
<evidence type="ECO:0000256" key="2">
    <source>
        <dbReference type="ARBA" id="ARBA00013184"/>
    </source>
</evidence>
<dbReference type="EMBL" id="RCML01000649">
    <property type="protein sequence ID" value="KAG2971835.1"/>
    <property type="molecule type" value="Genomic_DNA"/>
</dbReference>
<dbReference type="GO" id="GO:0031490">
    <property type="term" value="F:chromatin DNA binding"/>
    <property type="evidence" value="ECO:0007669"/>
    <property type="project" value="TreeGrafter"/>
</dbReference>
<organism evidence="16 17">
    <name type="scientific">Phytophthora cactorum</name>
    <dbReference type="NCBI Taxonomy" id="29920"/>
    <lineage>
        <taxon>Eukaryota</taxon>
        <taxon>Sar</taxon>
        <taxon>Stramenopiles</taxon>
        <taxon>Oomycota</taxon>
        <taxon>Peronosporomycetes</taxon>
        <taxon>Peronosporales</taxon>
        <taxon>Peronosporaceae</taxon>
        <taxon>Phytophthora</taxon>
    </lineage>
</organism>
<dbReference type="Proteomes" id="UP000736787">
    <property type="component" value="Unassembled WGS sequence"/>
</dbReference>
<dbReference type="Proteomes" id="UP000774804">
    <property type="component" value="Unassembled WGS sequence"/>
</dbReference>
<evidence type="ECO:0000313" key="12">
    <source>
        <dbReference type="EMBL" id="KAG2938079.1"/>
    </source>
</evidence>
<dbReference type="EMBL" id="MJFZ01000373">
    <property type="protein sequence ID" value="RAW30405.1"/>
    <property type="molecule type" value="Genomic_DNA"/>
</dbReference>
<evidence type="ECO:0000256" key="6">
    <source>
        <dbReference type="ARBA" id="ARBA00023163"/>
    </source>
</evidence>
<dbReference type="OrthoDB" id="166948at2759"/>
<dbReference type="GO" id="GO:0005667">
    <property type="term" value="C:transcription regulator complex"/>
    <property type="evidence" value="ECO:0007669"/>
    <property type="project" value="TreeGrafter"/>
</dbReference>
<feature type="region of interest" description="Disordered" evidence="9">
    <location>
        <begin position="1"/>
        <end position="22"/>
    </location>
</feature>
<name>A0A329S138_9STRA</name>
<dbReference type="EMBL" id="RCMK01000295">
    <property type="protein sequence ID" value="KAG2938079.1"/>
    <property type="molecule type" value="Genomic_DNA"/>
</dbReference>
<keyword evidence="17" id="KW-1185">Reference proteome</keyword>
<evidence type="ECO:0000313" key="14">
    <source>
        <dbReference type="EMBL" id="KAG3220624.1"/>
    </source>
</evidence>
<dbReference type="AlphaFoldDB" id="A0A329S138"/>
<dbReference type="GO" id="GO:0000123">
    <property type="term" value="C:histone acetyltransferase complex"/>
    <property type="evidence" value="ECO:0007669"/>
    <property type="project" value="TreeGrafter"/>
</dbReference>
<evidence type="ECO:0000313" key="13">
    <source>
        <dbReference type="EMBL" id="KAG2971835.1"/>
    </source>
</evidence>
<evidence type="ECO:0000256" key="7">
    <source>
        <dbReference type="ARBA" id="ARBA00023242"/>
    </source>
</evidence>
<dbReference type="Proteomes" id="UP000251314">
    <property type="component" value="Unassembled WGS sequence"/>
</dbReference>
<dbReference type="EMBL" id="RCMV01000254">
    <property type="protein sequence ID" value="KAG3220624.1"/>
    <property type="molecule type" value="Genomic_DNA"/>
</dbReference>
<dbReference type="GO" id="GO:0005634">
    <property type="term" value="C:nucleus"/>
    <property type="evidence" value="ECO:0007669"/>
    <property type="project" value="UniProtKB-SubCell"/>
</dbReference>
<protein>
    <recommendedName>
        <fullName evidence="2">histone acetyltransferase</fullName>
        <ecNumber evidence="2">2.3.1.48</ecNumber>
    </recommendedName>
</protein>
<evidence type="ECO:0000313" key="10">
    <source>
        <dbReference type="EMBL" id="KAG2851050.1"/>
    </source>
</evidence>
<evidence type="ECO:0000256" key="9">
    <source>
        <dbReference type="SAM" id="MobiDB-lite"/>
    </source>
</evidence>
<dbReference type="PANTHER" id="PTHR13808">
    <property type="entry name" value="CBP/P300-RELATED"/>
    <property type="match status" value="1"/>
</dbReference>
<dbReference type="GO" id="GO:0004402">
    <property type="term" value="F:histone acetyltransferase activity"/>
    <property type="evidence" value="ECO:0007669"/>
    <property type="project" value="InterPro"/>
</dbReference>
<dbReference type="PANTHER" id="PTHR13808:SF1">
    <property type="entry name" value="HISTONE ACETYLTRANSFERASE"/>
    <property type="match status" value="1"/>
</dbReference>
<reference evidence="10" key="2">
    <citation type="submission" date="2018-10" db="EMBL/GenBank/DDBJ databases">
        <title>Effector identification in a new, highly contiguous assembly of the strawberry crown rot pathogen Phytophthora cactorum.</title>
        <authorList>
            <person name="Armitage A.D."/>
            <person name="Nellist C.F."/>
            <person name="Bates H."/>
            <person name="Vickerstaff R.J."/>
            <person name="Harrison R.J."/>
        </authorList>
    </citation>
    <scope>NUCLEOTIDE SEQUENCE</scope>
    <source>
        <strain evidence="10">15-7</strain>
        <strain evidence="11">4032</strain>
        <strain evidence="12">4040</strain>
        <strain evidence="13">P415</strain>
        <strain evidence="14">P421</strain>
    </source>
</reference>
<dbReference type="SUPFAM" id="SSF57933">
    <property type="entry name" value="TAZ domain"/>
    <property type="match status" value="1"/>
</dbReference>
<evidence type="ECO:0000313" key="15">
    <source>
        <dbReference type="EMBL" id="KAG6950262.1"/>
    </source>
</evidence>
<dbReference type="EMBL" id="RCMI01000586">
    <property type="protein sequence ID" value="KAG2904636.1"/>
    <property type="molecule type" value="Genomic_DNA"/>
</dbReference>
<evidence type="ECO:0000256" key="5">
    <source>
        <dbReference type="ARBA" id="ARBA00023015"/>
    </source>
</evidence>
<comment type="catalytic activity">
    <reaction evidence="8">
        <text>L-lysyl-[protein] + acetyl-CoA = N(6)-acetyl-L-lysyl-[protein] + CoA + H(+)</text>
        <dbReference type="Rhea" id="RHEA:45948"/>
        <dbReference type="Rhea" id="RHEA-COMP:9752"/>
        <dbReference type="Rhea" id="RHEA-COMP:10731"/>
        <dbReference type="ChEBI" id="CHEBI:15378"/>
        <dbReference type="ChEBI" id="CHEBI:29969"/>
        <dbReference type="ChEBI" id="CHEBI:57287"/>
        <dbReference type="ChEBI" id="CHEBI:57288"/>
        <dbReference type="ChEBI" id="CHEBI:61930"/>
        <dbReference type="EC" id="2.3.1.48"/>
    </reaction>
</comment>
<comment type="caution">
    <text evidence="16">The sequence shown here is derived from an EMBL/GenBank/DDBJ whole genome shotgun (WGS) entry which is preliminary data.</text>
</comment>
<evidence type="ECO:0000256" key="8">
    <source>
        <dbReference type="ARBA" id="ARBA00048017"/>
    </source>
</evidence>
<dbReference type="VEuPathDB" id="FungiDB:PC110_g13240"/>